<name>A0A1I3F1J3_9FLAO</name>
<evidence type="ECO:0000313" key="2">
    <source>
        <dbReference type="Proteomes" id="UP000198931"/>
    </source>
</evidence>
<dbReference type="PROSITE" id="PS51257">
    <property type="entry name" value="PROKAR_LIPOPROTEIN"/>
    <property type="match status" value="1"/>
</dbReference>
<keyword evidence="2" id="KW-1185">Reference proteome</keyword>
<organism evidence="1 2">
    <name type="scientific">Halpernia frigidisoli</name>
    <dbReference type="NCBI Taxonomy" id="1125876"/>
    <lineage>
        <taxon>Bacteria</taxon>
        <taxon>Pseudomonadati</taxon>
        <taxon>Bacteroidota</taxon>
        <taxon>Flavobacteriia</taxon>
        <taxon>Flavobacteriales</taxon>
        <taxon>Weeksellaceae</taxon>
        <taxon>Chryseobacterium group</taxon>
        <taxon>Halpernia</taxon>
    </lineage>
</organism>
<sequence>MKNLIFYLILVFALQSCENKTKKSTEFNSKLKNSTEINSIPTDFQSLLRPDEKLKLGKIYTDTLKYVTFDDNGDNWLVFVKKNNDTIGLVYNKEQTYFKSGDEIKIEWKMDSIRNAGDSDFLDYKEFIIKIQKTKSNVAGRNFNNIENESFVISCGTGCAMTYNVKKITQINSNTVKVVFQIEQYIDEELTETYDETYIFRNDQNNTIEMVTDNGKNENIKEMLFGGALQSFQNFGKKLMQ</sequence>
<protein>
    <submittedName>
        <fullName evidence="1">Uncharacterized protein</fullName>
    </submittedName>
</protein>
<dbReference type="Proteomes" id="UP000198931">
    <property type="component" value="Unassembled WGS sequence"/>
</dbReference>
<gene>
    <name evidence="1" type="ORF">SAMN05443292_1093</name>
</gene>
<dbReference type="AlphaFoldDB" id="A0A1I3F1J3"/>
<accession>A0A1I3F1J3</accession>
<dbReference type="RefSeq" id="WP_090079148.1">
    <property type="nucleotide sequence ID" value="NZ_FOQT01000002.1"/>
</dbReference>
<dbReference type="OrthoDB" id="770076at2"/>
<dbReference type="STRING" id="1125876.SAMN05443292_1093"/>
<reference evidence="1 2" key="1">
    <citation type="submission" date="2016-10" db="EMBL/GenBank/DDBJ databases">
        <authorList>
            <person name="de Groot N.N."/>
        </authorList>
    </citation>
    <scope>NUCLEOTIDE SEQUENCE [LARGE SCALE GENOMIC DNA]</scope>
    <source>
        <strain evidence="1 2">DSM 26000</strain>
    </source>
</reference>
<proteinExistence type="predicted"/>
<evidence type="ECO:0000313" key="1">
    <source>
        <dbReference type="EMBL" id="SFI05099.1"/>
    </source>
</evidence>
<dbReference type="EMBL" id="FOQT01000002">
    <property type="protein sequence ID" value="SFI05099.1"/>
    <property type="molecule type" value="Genomic_DNA"/>
</dbReference>